<evidence type="ECO:0000313" key="3">
    <source>
        <dbReference type="Proteomes" id="UP000034325"/>
    </source>
</evidence>
<protein>
    <recommendedName>
        <fullName evidence="1">CarD C-terminal domain-containing protein</fullName>
    </recommendedName>
</protein>
<accession>A0A0G0QAQ5</accession>
<dbReference type="InterPro" id="IPR048792">
    <property type="entry name" value="CarD_C"/>
</dbReference>
<dbReference type="EMBL" id="LBWA01000001">
    <property type="protein sequence ID" value="KKQ98771.1"/>
    <property type="molecule type" value="Genomic_DNA"/>
</dbReference>
<dbReference type="Pfam" id="PF21095">
    <property type="entry name" value="CarD_C"/>
    <property type="match status" value="1"/>
</dbReference>
<comment type="caution">
    <text evidence="2">The sequence shown here is derived from an EMBL/GenBank/DDBJ whole genome shotgun (WGS) entry which is preliminary data.</text>
</comment>
<organism evidence="2 3">
    <name type="scientific">Candidatus Woesebacteria bacterium GW2011_GWA1_39_12</name>
    <dbReference type="NCBI Taxonomy" id="1618549"/>
    <lineage>
        <taxon>Bacteria</taxon>
        <taxon>Candidatus Woeseibacteriota</taxon>
    </lineage>
</organism>
<evidence type="ECO:0000259" key="1">
    <source>
        <dbReference type="Pfam" id="PF21095"/>
    </source>
</evidence>
<gene>
    <name evidence="2" type="ORF">UT23_C0001G0052</name>
</gene>
<sequence length="170" mass="19696">MYISNKTEIGTKLIEKGVVYEVFKILKQKLQDQDKEERIIHYKPYFKNVYNNTLICSIPESSILSCNLRTPASKEEIRELFFYLSVKSKKNKELDIDDASAILSLNNIRETAYVIRKYWKESLKKGIDFKKSKKDLLKKAIDMIIEEVALVTKTSPDGAREKITSALNSH</sequence>
<dbReference type="Proteomes" id="UP000034325">
    <property type="component" value="Unassembled WGS sequence"/>
</dbReference>
<feature type="domain" description="CarD C-terminal" evidence="1">
    <location>
        <begin position="103"/>
        <end position="163"/>
    </location>
</feature>
<dbReference type="Gene3D" id="1.20.58.1290">
    <property type="entry name" value="CarD-like, C-terminal domain"/>
    <property type="match status" value="1"/>
</dbReference>
<dbReference type="AlphaFoldDB" id="A0A0G0QAQ5"/>
<dbReference type="InterPro" id="IPR042215">
    <property type="entry name" value="CarD-like_C"/>
</dbReference>
<proteinExistence type="predicted"/>
<reference evidence="2 3" key="1">
    <citation type="journal article" date="2015" name="Nature">
        <title>rRNA introns, odd ribosomes, and small enigmatic genomes across a large radiation of phyla.</title>
        <authorList>
            <person name="Brown C.T."/>
            <person name="Hug L.A."/>
            <person name="Thomas B.C."/>
            <person name="Sharon I."/>
            <person name="Castelle C.J."/>
            <person name="Singh A."/>
            <person name="Wilkins M.J."/>
            <person name="Williams K.H."/>
            <person name="Banfield J.F."/>
        </authorList>
    </citation>
    <scope>NUCLEOTIDE SEQUENCE [LARGE SCALE GENOMIC DNA]</scope>
</reference>
<evidence type="ECO:0000313" key="2">
    <source>
        <dbReference type="EMBL" id="KKQ98771.1"/>
    </source>
</evidence>
<name>A0A0G0QAQ5_9BACT</name>